<keyword evidence="2" id="KW-0732">Signal</keyword>
<dbReference type="EMBL" id="CAXKWB010027842">
    <property type="protein sequence ID" value="CAL4132560.1"/>
    <property type="molecule type" value="Genomic_DNA"/>
</dbReference>
<sequence length="233" mass="25073">VSSLTAMDKQVLLLVVAVVALTAGLLQVTDAADDIACYECTDDPNAWYATYDPSCGAYDYIGHTETQNGHDTCYIQLGNDGYIRRTVANNGFKDGQCFYDSYSTGCFCKGDHCNTNSYCSQCGYPKPTPTTMEPTTVATSNPPSPTTVATTTSEPPASLSCYNCVGCSSVEEGATSVIEDEFISCMTTVFLDSALVIRGGGYEEHPDGECVGHKEALECWCDKDLCNDDQIYV</sequence>
<protein>
    <submittedName>
        <fullName evidence="3">Uncharacterized protein</fullName>
    </submittedName>
</protein>
<accession>A0AAV2RM98</accession>
<evidence type="ECO:0000256" key="2">
    <source>
        <dbReference type="SAM" id="SignalP"/>
    </source>
</evidence>
<proteinExistence type="predicted"/>
<reference evidence="3 4" key="1">
    <citation type="submission" date="2024-05" db="EMBL/GenBank/DDBJ databases">
        <authorList>
            <person name="Wallberg A."/>
        </authorList>
    </citation>
    <scope>NUCLEOTIDE SEQUENCE [LARGE SCALE GENOMIC DNA]</scope>
</reference>
<feature type="region of interest" description="Disordered" evidence="1">
    <location>
        <begin position="133"/>
        <end position="152"/>
    </location>
</feature>
<organism evidence="3 4">
    <name type="scientific">Meganyctiphanes norvegica</name>
    <name type="common">Northern krill</name>
    <name type="synonym">Thysanopoda norvegica</name>
    <dbReference type="NCBI Taxonomy" id="48144"/>
    <lineage>
        <taxon>Eukaryota</taxon>
        <taxon>Metazoa</taxon>
        <taxon>Ecdysozoa</taxon>
        <taxon>Arthropoda</taxon>
        <taxon>Crustacea</taxon>
        <taxon>Multicrustacea</taxon>
        <taxon>Malacostraca</taxon>
        <taxon>Eumalacostraca</taxon>
        <taxon>Eucarida</taxon>
        <taxon>Euphausiacea</taxon>
        <taxon>Euphausiidae</taxon>
        <taxon>Meganyctiphanes</taxon>
    </lineage>
</organism>
<keyword evidence="4" id="KW-1185">Reference proteome</keyword>
<name>A0AAV2RM98_MEGNR</name>
<comment type="caution">
    <text evidence="3">The sequence shown here is derived from an EMBL/GenBank/DDBJ whole genome shotgun (WGS) entry which is preliminary data.</text>
</comment>
<gene>
    <name evidence="3" type="ORF">MNOR_LOCUS27021</name>
</gene>
<dbReference type="AlphaFoldDB" id="A0AAV2RM98"/>
<dbReference type="Proteomes" id="UP001497623">
    <property type="component" value="Unassembled WGS sequence"/>
</dbReference>
<feature type="non-terminal residue" evidence="3">
    <location>
        <position position="1"/>
    </location>
</feature>
<feature type="signal peptide" evidence="2">
    <location>
        <begin position="1"/>
        <end position="31"/>
    </location>
</feature>
<evidence type="ECO:0000313" key="3">
    <source>
        <dbReference type="EMBL" id="CAL4132560.1"/>
    </source>
</evidence>
<evidence type="ECO:0000256" key="1">
    <source>
        <dbReference type="SAM" id="MobiDB-lite"/>
    </source>
</evidence>
<feature type="chain" id="PRO_5043774623" evidence="2">
    <location>
        <begin position="32"/>
        <end position="233"/>
    </location>
</feature>
<evidence type="ECO:0000313" key="4">
    <source>
        <dbReference type="Proteomes" id="UP001497623"/>
    </source>
</evidence>